<protein>
    <submittedName>
        <fullName evidence="1">Uncharacterized protein</fullName>
    </submittedName>
</protein>
<dbReference type="AlphaFoldDB" id="A0A5C7IH80"/>
<comment type="caution">
    <text evidence="1">The sequence shown here is derived from an EMBL/GenBank/DDBJ whole genome shotgun (WGS) entry which is preliminary data.</text>
</comment>
<reference evidence="2" key="1">
    <citation type="journal article" date="2019" name="Gigascience">
        <title>De novo genome assembly of the endangered Acer yangbiense, a plant species with extremely small populations endemic to Yunnan Province, China.</title>
        <authorList>
            <person name="Yang J."/>
            <person name="Wariss H.M."/>
            <person name="Tao L."/>
            <person name="Zhang R."/>
            <person name="Yun Q."/>
            <person name="Hollingsworth P."/>
            <person name="Dao Z."/>
            <person name="Luo G."/>
            <person name="Guo H."/>
            <person name="Ma Y."/>
            <person name="Sun W."/>
        </authorList>
    </citation>
    <scope>NUCLEOTIDE SEQUENCE [LARGE SCALE GENOMIC DNA]</scope>
    <source>
        <strain evidence="2">cv. Malutang</strain>
    </source>
</reference>
<evidence type="ECO:0000313" key="2">
    <source>
        <dbReference type="Proteomes" id="UP000323000"/>
    </source>
</evidence>
<evidence type="ECO:0000313" key="1">
    <source>
        <dbReference type="EMBL" id="TXG68389.1"/>
    </source>
</evidence>
<dbReference type="EMBL" id="VAHF01000002">
    <property type="protein sequence ID" value="TXG68389.1"/>
    <property type="molecule type" value="Genomic_DNA"/>
</dbReference>
<dbReference type="OrthoDB" id="1689146at2759"/>
<dbReference type="Proteomes" id="UP000323000">
    <property type="component" value="Chromosome 2"/>
</dbReference>
<organism evidence="1 2">
    <name type="scientific">Acer yangbiense</name>
    <dbReference type="NCBI Taxonomy" id="1000413"/>
    <lineage>
        <taxon>Eukaryota</taxon>
        <taxon>Viridiplantae</taxon>
        <taxon>Streptophyta</taxon>
        <taxon>Embryophyta</taxon>
        <taxon>Tracheophyta</taxon>
        <taxon>Spermatophyta</taxon>
        <taxon>Magnoliopsida</taxon>
        <taxon>eudicotyledons</taxon>
        <taxon>Gunneridae</taxon>
        <taxon>Pentapetalae</taxon>
        <taxon>rosids</taxon>
        <taxon>malvids</taxon>
        <taxon>Sapindales</taxon>
        <taxon>Sapindaceae</taxon>
        <taxon>Hippocastanoideae</taxon>
        <taxon>Acereae</taxon>
        <taxon>Acer</taxon>
    </lineage>
</organism>
<sequence>MNTGSRFWRLVCDNPLRDEIVNGRGDSSHGFFRFAKQLQSLENQNDWSCEQNWEMITEVWMEMLAYAASRTNSLENAHPCPPTDGTS</sequence>
<name>A0A5C7IH80_9ROSI</name>
<dbReference type="InterPro" id="IPR007658">
    <property type="entry name" value="DUF594"/>
</dbReference>
<gene>
    <name evidence="1" type="ORF">EZV62_003324</name>
</gene>
<dbReference type="Pfam" id="PF04578">
    <property type="entry name" value="DUF594"/>
    <property type="match status" value="1"/>
</dbReference>
<keyword evidence="2" id="KW-1185">Reference proteome</keyword>
<proteinExistence type="predicted"/>
<accession>A0A5C7IH80</accession>